<dbReference type="AlphaFoldDB" id="A0A6I8VG71"/>
<dbReference type="ExpressionAtlas" id="A0A6I8VG71">
    <property type="expression patterns" value="baseline"/>
</dbReference>
<reference evidence="2" key="1">
    <citation type="submission" date="2024-06" db="UniProtKB">
        <authorList>
            <consortium name="RefSeq"/>
        </authorList>
    </citation>
    <scope>NUCLEOTIDE SEQUENCE [LARGE SCALE GENOMIC DNA]</scope>
    <source>
        <strain evidence="2">MV2-25</strain>
    </source>
</reference>
<organism evidence="2 3">
    <name type="scientific">Drosophila pseudoobscura pseudoobscura</name>
    <name type="common">Fruit fly</name>
    <dbReference type="NCBI Taxonomy" id="46245"/>
    <lineage>
        <taxon>Eukaryota</taxon>
        <taxon>Metazoa</taxon>
        <taxon>Ecdysozoa</taxon>
        <taxon>Arthropoda</taxon>
        <taxon>Hexapoda</taxon>
        <taxon>Insecta</taxon>
        <taxon>Pterygota</taxon>
        <taxon>Neoptera</taxon>
        <taxon>Endopterygota</taxon>
        <taxon>Diptera</taxon>
        <taxon>Brachycera</taxon>
        <taxon>Muscomorpha</taxon>
        <taxon>Ephydroidea</taxon>
        <taxon>Drosophilidae</taxon>
        <taxon>Drosophila</taxon>
        <taxon>Sophophora</taxon>
    </lineage>
</organism>
<keyword evidence="1" id="KW-0812">Transmembrane</keyword>
<keyword evidence="2" id="KW-1185">Reference proteome</keyword>
<dbReference type="Proteomes" id="UP000001819">
    <property type="component" value="Chromosome 3"/>
</dbReference>
<feature type="transmembrane region" description="Helical" evidence="1">
    <location>
        <begin position="6"/>
        <end position="28"/>
    </location>
</feature>
<dbReference type="RefSeq" id="XP_015040652.2">
    <property type="nucleotide sequence ID" value="XM_015185166.2"/>
</dbReference>
<evidence type="ECO:0000256" key="1">
    <source>
        <dbReference type="SAM" id="Phobius"/>
    </source>
</evidence>
<evidence type="ECO:0000313" key="3">
    <source>
        <dbReference type="RefSeq" id="XP_015040652.2"/>
    </source>
</evidence>
<gene>
    <name evidence="3" type="primary">LOC4805437</name>
</gene>
<accession>A0A6I8VG71</accession>
<reference evidence="3" key="2">
    <citation type="submission" date="2025-08" db="UniProtKB">
        <authorList>
            <consortium name="RefSeq"/>
        </authorList>
    </citation>
    <scope>IDENTIFICATION</scope>
    <source>
        <strain evidence="3">MV-25-SWS-2005</strain>
        <tissue evidence="3">Whole body</tissue>
    </source>
</reference>
<sequence length="151" mass="16200">MDNLGAMLLTLCLLGLLIFLLRVLMITFRSYTMSQRLKDEPARREMEISVTNNNCNGSSSCAAGISSVSVGDQNDQITVLPKTLDLPPSYDEAAYCEQKQGVSHAASTLTIATNLEVGINEPPPVYESGTLATTTTTTTTTFLVNGQPPVL</sequence>
<keyword evidence="1" id="KW-1133">Transmembrane helix</keyword>
<keyword evidence="1" id="KW-0472">Membrane</keyword>
<name>A0A6I8VG71_DROPS</name>
<protein>
    <submittedName>
        <fullName evidence="3">Uncharacterized protein isoform X2</fullName>
    </submittedName>
</protein>
<evidence type="ECO:0000313" key="2">
    <source>
        <dbReference type="Proteomes" id="UP000001819"/>
    </source>
</evidence>
<proteinExistence type="predicted"/>